<keyword evidence="1" id="KW-1133">Transmembrane helix</keyword>
<dbReference type="GeneID" id="31365476"/>
<comment type="caution">
    <text evidence="3">The sequence shown here is derived from an EMBL/GenBank/DDBJ whole genome shotgun (WGS) entry which is preliminary data.</text>
</comment>
<keyword evidence="2" id="KW-0732">Signal</keyword>
<feature type="transmembrane region" description="Helical" evidence="1">
    <location>
        <begin position="181"/>
        <end position="202"/>
    </location>
</feature>
<gene>
    <name evidence="3" type="ORF">PPL_10004</name>
</gene>
<organism evidence="3 4">
    <name type="scientific">Heterostelium pallidum (strain ATCC 26659 / Pp 5 / PN500)</name>
    <name type="common">Cellular slime mold</name>
    <name type="synonym">Polysphondylium pallidum</name>
    <dbReference type="NCBI Taxonomy" id="670386"/>
    <lineage>
        <taxon>Eukaryota</taxon>
        <taxon>Amoebozoa</taxon>
        <taxon>Evosea</taxon>
        <taxon>Eumycetozoa</taxon>
        <taxon>Dictyostelia</taxon>
        <taxon>Acytosteliales</taxon>
        <taxon>Acytosteliaceae</taxon>
        <taxon>Heterostelium</taxon>
    </lineage>
</organism>
<dbReference type="EMBL" id="ADBJ01000047">
    <property type="protein sequence ID" value="EFA76243.1"/>
    <property type="molecule type" value="Genomic_DNA"/>
</dbReference>
<name>D3BPW0_HETP5</name>
<evidence type="ECO:0000256" key="1">
    <source>
        <dbReference type="SAM" id="Phobius"/>
    </source>
</evidence>
<dbReference type="RefSeq" id="XP_020428376.1">
    <property type="nucleotide sequence ID" value="XM_020580791.1"/>
</dbReference>
<dbReference type="OMA" id="GPYVGWW"/>
<evidence type="ECO:0000313" key="4">
    <source>
        <dbReference type="Proteomes" id="UP000001396"/>
    </source>
</evidence>
<feature type="signal peptide" evidence="2">
    <location>
        <begin position="1"/>
        <end position="22"/>
    </location>
</feature>
<sequence length="203" mass="22202">MGHRGKLGGALVLTFLLLGCLAVSYSFSWYRIKVTFPTMSGNQSDLDTYADYFWTKFRITNAVSDHEVETDYGDSTKDIKQVFTVSLSFLSASAAAAVAVAIFQIIGIIARSRFFRILAGIGGLVSFALLAVAFFTFFGITKAFDKDNQCIGAPSKDNYCKSFYGSADNLLNAEYKWMPYIGWWVGVGGLAFSLLTAIASFLA</sequence>
<dbReference type="AlphaFoldDB" id="D3BPW0"/>
<dbReference type="PANTHER" id="PTHR38736:SF2">
    <property type="entry name" value="TRANSMEMBRANE PROTEIN"/>
    <property type="match status" value="1"/>
</dbReference>
<feature type="chain" id="PRO_5003042409" evidence="2">
    <location>
        <begin position="23"/>
        <end position="203"/>
    </location>
</feature>
<dbReference type="FunCoup" id="D3BPW0">
    <property type="interactions" value="805"/>
</dbReference>
<dbReference type="Proteomes" id="UP000001396">
    <property type="component" value="Unassembled WGS sequence"/>
</dbReference>
<evidence type="ECO:0000256" key="2">
    <source>
        <dbReference type="SAM" id="SignalP"/>
    </source>
</evidence>
<proteinExistence type="predicted"/>
<accession>D3BPW0</accession>
<keyword evidence="1 3" id="KW-0812">Transmembrane</keyword>
<reference evidence="3 4" key="1">
    <citation type="journal article" date="2011" name="Genome Res.">
        <title>Phylogeny-wide analysis of social amoeba genomes highlights ancient origins for complex intercellular communication.</title>
        <authorList>
            <person name="Heidel A.J."/>
            <person name="Lawal H.M."/>
            <person name="Felder M."/>
            <person name="Schilde C."/>
            <person name="Helps N.R."/>
            <person name="Tunggal B."/>
            <person name="Rivero F."/>
            <person name="John U."/>
            <person name="Schleicher M."/>
            <person name="Eichinger L."/>
            <person name="Platzer M."/>
            <person name="Noegel A.A."/>
            <person name="Schaap P."/>
            <person name="Gloeckner G."/>
        </authorList>
    </citation>
    <scope>NUCLEOTIDE SEQUENCE [LARGE SCALE GENOMIC DNA]</scope>
    <source>
        <strain evidence="4">ATCC 26659 / Pp 5 / PN500</strain>
    </source>
</reference>
<dbReference type="PANTHER" id="PTHR38736">
    <property type="entry name" value="TRANSMEMBRANE PROTEIN-RELATED"/>
    <property type="match status" value="1"/>
</dbReference>
<feature type="transmembrane region" description="Helical" evidence="1">
    <location>
        <begin position="87"/>
        <end position="110"/>
    </location>
</feature>
<feature type="transmembrane region" description="Helical" evidence="1">
    <location>
        <begin position="117"/>
        <end position="138"/>
    </location>
</feature>
<keyword evidence="4" id="KW-1185">Reference proteome</keyword>
<dbReference type="PROSITE" id="PS51257">
    <property type="entry name" value="PROKAR_LIPOPROTEIN"/>
    <property type="match status" value="1"/>
</dbReference>
<dbReference type="InParanoid" id="D3BPW0"/>
<keyword evidence="1" id="KW-0472">Membrane</keyword>
<evidence type="ECO:0000313" key="3">
    <source>
        <dbReference type="EMBL" id="EFA76243.1"/>
    </source>
</evidence>
<protein>
    <submittedName>
        <fullName evidence="3">Transmembrane protein</fullName>
    </submittedName>
</protein>